<reference evidence="3" key="1">
    <citation type="journal article" date="2019" name="Int. J. Syst. Evol. Microbiol.">
        <title>The Global Catalogue of Microorganisms (GCM) 10K type strain sequencing project: providing services to taxonomists for standard genome sequencing and annotation.</title>
        <authorList>
            <consortium name="The Broad Institute Genomics Platform"/>
            <consortium name="The Broad Institute Genome Sequencing Center for Infectious Disease"/>
            <person name="Wu L."/>
            <person name="Ma J."/>
        </authorList>
    </citation>
    <scope>NUCLEOTIDE SEQUENCE [LARGE SCALE GENOMIC DNA]</scope>
    <source>
        <strain evidence="3">CGMCC 1.12471</strain>
    </source>
</reference>
<dbReference type="Gene3D" id="3.90.550.10">
    <property type="entry name" value="Spore Coat Polysaccharide Biosynthesis Protein SpsA, Chain A"/>
    <property type="match status" value="1"/>
</dbReference>
<evidence type="ECO:0000313" key="3">
    <source>
        <dbReference type="Proteomes" id="UP001597347"/>
    </source>
</evidence>
<name>A0ABW4LF90_9MICO</name>
<accession>A0ABW4LF90</accession>
<proteinExistence type="predicted"/>
<dbReference type="CDD" id="cd04182">
    <property type="entry name" value="GT_2_like_f"/>
    <property type="match status" value="1"/>
</dbReference>
<organism evidence="2 3">
    <name type="scientific">Amnibacterium endophyticum</name>
    <dbReference type="NCBI Taxonomy" id="2109337"/>
    <lineage>
        <taxon>Bacteria</taxon>
        <taxon>Bacillati</taxon>
        <taxon>Actinomycetota</taxon>
        <taxon>Actinomycetes</taxon>
        <taxon>Micrococcales</taxon>
        <taxon>Microbacteriaceae</taxon>
        <taxon>Amnibacterium</taxon>
    </lineage>
</organism>
<dbReference type="SUPFAM" id="SSF53448">
    <property type="entry name" value="Nucleotide-diphospho-sugar transferases"/>
    <property type="match status" value="1"/>
</dbReference>
<evidence type="ECO:0000259" key="1">
    <source>
        <dbReference type="Pfam" id="PF12804"/>
    </source>
</evidence>
<dbReference type="Proteomes" id="UP001597347">
    <property type="component" value="Unassembled WGS sequence"/>
</dbReference>
<dbReference type="PANTHER" id="PTHR43777:SF1">
    <property type="entry name" value="MOLYBDENUM COFACTOR CYTIDYLYLTRANSFERASE"/>
    <property type="match status" value="1"/>
</dbReference>
<protein>
    <submittedName>
        <fullName evidence="2">NTP transferase domain-containing protein</fullName>
    </submittedName>
</protein>
<dbReference type="InterPro" id="IPR025877">
    <property type="entry name" value="MobA-like_NTP_Trfase"/>
</dbReference>
<keyword evidence="3" id="KW-1185">Reference proteome</keyword>
<comment type="caution">
    <text evidence="2">The sequence shown here is derived from an EMBL/GenBank/DDBJ whole genome shotgun (WGS) entry which is preliminary data.</text>
</comment>
<gene>
    <name evidence="2" type="ORF">ACFSBI_10650</name>
</gene>
<dbReference type="GO" id="GO:0016740">
    <property type="term" value="F:transferase activity"/>
    <property type="evidence" value="ECO:0007669"/>
    <property type="project" value="UniProtKB-KW"/>
</dbReference>
<dbReference type="RefSeq" id="WP_377934753.1">
    <property type="nucleotide sequence ID" value="NZ_JBHUEA010000015.1"/>
</dbReference>
<feature type="domain" description="MobA-like NTP transferase" evidence="1">
    <location>
        <begin position="5"/>
        <end position="163"/>
    </location>
</feature>
<keyword evidence="2" id="KW-0808">Transferase</keyword>
<dbReference type="InterPro" id="IPR029044">
    <property type="entry name" value="Nucleotide-diphossugar_trans"/>
</dbReference>
<evidence type="ECO:0000313" key="2">
    <source>
        <dbReference type="EMBL" id="MFD1722011.1"/>
    </source>
</evidence>
<dbReference type="PANTHER" id="PTHR43777">
    <property type="entry name" value="MOLYBDENUM COFACTOR CYTIDYLYLTRANSFERASE"/>
    <property type="match status" value="1"/>
</dbReference>
<sequence length="191" mass="19657">MTTVGLVLAAGAGRRFGGPKALARTGGGEPWTARAARTLRAGGCDDVLVVLGAEEEAARALLPRDVRVVLAPRWRDGVGASLSAGVAALPAADTAVVVPVDLPGLPAAVVARVLDAVPDRGDLARAVYAGAPGHPVALGADHWRAFRDDLRGDEGGRRYLELHGAAHVECGDLFDGADVDHRAQPPTRFGD</sequence>
<dbReference type="Pfam" id="PF12804">
    <property type="entry name" value="NTP_transf_3"/>
    <property type="match status" value="1"/>
</dbReference>
<dbReference type="EMBL" id="JBHUEA010000015">
    <property type="protein sequence ID" value="MFD1722011.1"/>
    <property type="molecule type" value="Genomic_DNA"/>
</dbReference>